<feature type="transmembrane region" description="Helical" evidence="16">
    <location>
        <begin position="78"/>
        <end position="97"/>
    </location>
</feature>
<keyword evidence="11" id="KW-0325">Glycoprotein</keyword>
<dbReference type="PANTHER" id="PTHR24247:SF116">
    <property type="entry name" value="5-HYDROXYTRYPTAMINE RECEPTOR 7"/>
    <property type="match status" value="1"/>
</dbReference>
<evidence type="ECO:0000256" key="8">
    <source>
        <dbReference type="ARBA" id="ARBA00023139"/>
    </source>
</evidence>
<evidence type="ECO:0000256" key="7">
    <source>
        <dbReference type="ARBA" id="ARBA00023136"/>
    </source>
</evidence>
<keyword evidence="8" id="KW-0564">Palmitate</keyword>
<dbReference type="GO" id="GO:0004993">
    <property type="term" value="F:G protein-coupled serotonin receptor activity"/>
    <property type="evidence" value="ECO:0007669"/>
    <property type="project" value="InterPro"/>
</dbReference>
<evidence type="ECO:0000256" key="10">
    <source>
        <dbReference type="ARBA" id="ARBA00023170"/>
    </source>
</evidence>
<keyword evidence="4 16" id="KW-0812">Transmembrane</keyword>
<evidence type="ECO:0000256" key="1">
    <source>
        <dbReference type="ARBA" id="ARBA00004651"/>
    </source>
</evidence>
<evidence type="ECO:0000259" key="17">
    <source>
        <dbReference type="PROSITE" id="PS50262"/>
    </source>
</evidence>
<evidence type="ECO:0000256" key="6">
    <source>
        <dbReference type="ARBA" id="ARBA00023040"/>
    </source>
</evidence>
<dbReference type="InterPro" id="IPR001069">
    <property type="entry name" value="5HT_7_rcpt"/>
</dbReference>
<sequence length="421" mass="46333">GGQAAGSVRPSAISPGFGAAGHAGNDTPCGEQILSYGNVEKVVIGAVLSLITLLTIAGNCLVVISVCFVKKLRQPSNYLIVSLAVADLSVAVAVMPFVSVTDLIGGEWIFGGVFCNVFIAMDVMCCTASIMTLCVISIDRHLQQEKHPFSPSKSSFPALHPFPAISAIGTLYLGITRPLTYPVRQNGKCMAKMILSVWLLSASITLPPLFGWAQNINDDKVCLISQDFGYTIYSTAVAFYIPMSVMLFMYYQIYKAAKKSAAKHKFAGFPRPEENEGIVSANGIVKLHKESDECTNFSRLLKHERKNISIFKREQKAATTLGIIVGAFTVCWLPFFILSTARPFICGTSCSCIPLWVERTFLWLGYANSLINPFIYAFFNRDLRTTYRNLLQCRYRNINRKLSAAGMHEALKLAEKPEFVL</sequence>
<feature type="transmembrane region" description="Helical" evidence="16">
    <location>
        <begin position="109"/>
        <end position="136"/>
    </location>
</feature>
<dbReference type="GO" id="GO:0005886">
    <property type="term" value="C:plasma membrane"/>
    <property type="evidence" value="ECO:0007669"/>
    <property type="project" value="UniProtKB-SubCell"/>
</dbReference>
<dbReference type="GO" id="GO:0030594">
    <property type="term" value="F:neurotransmitter receptor activity"/>
    <property type="evidence" value="ECO:0007669"/>
    <property type="project" value="TreeGrafter"/>
</dbReference>
<evidence type="ECO:0000256" key="13">
    <source>
        <dbReference type="ARBA" id="ARBA00023288"/>
    </source>
</evidence>
<proteinExistence type="predicted"/>
<dbReference type="GO" id="GO:0007187">
    <property type="term" value="P:G protein-coupled receptor signaling pathway, coupled to cyclic nucleotide second messenger"/>
    <property type="evidence" value="ECO:0007669"/>
    <property type="project" value="TreeGrafter"/>
</dbReference>
<feature type="transmembrane region" description="Helical" evidence="16">
    <location>
        <begin position="42"/>
        <end position="66"/>
    </location>
</feature>
<feature type="domain" description="G-protein coupled receptors family 1 profile" evidence="17">
    <location>
        <begin position="58"/>
        <end position="376"/>
    </location>
</feature>
<evidence type="ECO:0000256" key="12">
    <source>
        <dbReference type="ARBA" id="ARBA00023224"/>
    </source>
</evidence>
<dbReference type="InterPro" id="IPR000276">
    <property type="entry name" value="GPCR_Rhodpsn"/>
</dbReference>
<dbReference type="GO" id="GO:0045202">
    <property type="term" value="C:synapse"/>
    <property type="evidence" value="ECO:0007669"/>
    <property type="project" value="GOC"/>
</dbReference>
<dbReference type="GO" id="GO:0042310">
    <property type="term" value="P:vasoconstriction"/>
    <property type="evidence" value="ECO:0007669"/>
    <property type="project" value="InterPro"/>
</dbReference>
<keyword evidence="9" id="KW-1015">Disulfide bond</keyword>
<feature type="transmembrane region" description="Helical" evidence="16">
    <location>
        <begin position="230"/>
        <end position="251"/>
    </location>
</feature>
<dbReference type="SUPFAM" id="SSF81321">
    <property type="entry name" value="Family A G protein-coupled receptor-like"/>
    <property type="match status" value="1"/>
</dbReference>
<protein>
    <recommendedName>
        <fullName evidence="2">5-hydroxytryptamine receptor 7</fullName>
    </recommendedName>
    <alternativeName>
        <fullName evidence="14">Serotonin receptor 7</fullName>
    </alternativeName>
</protein>
<keyword evidence="6" id="KW-0297">G-protein coupled receptor</keyword>
<keyword evidence="12" id="KW-0807">Transducer</keyword>
<dbReference type="GO" id="GO:0007268">
    <property type="term" value="P:chemical synaptic transmission"/>
    <property type="evidence" value="ECO:0007669"/>
    <property type="project" value="InterPro"/>
</dbReference>
<dbReference type="PANTHER" id="PTHR24247">
    <property type="entry name" value="5-HYDROXYTRYPTAMINE RECEPTOR"/>
    <property type="match status" value="1"/>
</dbReference>
<comment type="subcellular location">
    <subcellularLocation>
        <location evidence="1">Cell membrane</location>
        <topology evidence="1">Multi-pass membrane protein</topology>
    </subcellularLocation>
</comment>
<dbReference type="Pfam" id="PF00001">
    <property type="entry name" value="7tm_1"/>
    <property type="match status" value="2"/>
</dbReference>
<evidence type="ECO:0000256" key="4">
    <source>
        <dbReference type="ARBA" id="ARBA00022692"/>
    </source>
</evidence>
<dbReference type="CDD" id="cd15329">
    <property type="entry name" value="7tmA_5-HT7"/>
    <property type="match status" value="1"/>
</dbReference>
<organism evidence="18 19">
    <name type="scientific">Varanus komodoensis</name>
    <name type="common">Komodo dragon</name>
    <dbReference type="NCBI Taxonomy" id="61221"/>
    <lineage>
        <taxon>Eukaryota</taxon>
        <taxon>Metazoa</taxon>
        <taxon>Chordata</taxon>
        <taxon>Craniata</taxon>
        <taxon>Vertebrata</taxon>
        <taxon>Euteleostomi</taxon>
        <taxon>Lepidosauria</taxon>
        <taxon>Squamata</taxon>
        <taxon>Bifurcata</taxon>
        <taxon>Unidentata</taxon>
        <taxon>Episquamata</taxon>
        <taxon>Toxicofera</taxon>
        <taxon>Anguimorpha</taxon>
        <taxon>Paleoanguimorpha</taxon>
        <taxon>Varanoidea</taxon>
        <taxon>Varanidae</taxon>
        <taxon>Varanus</taxon>
    </lineage>
</organism>
<dbReference type="OMA" id="KPLTYPM"/>
<evidence type="ECO:0000256" key="3">
    <source>
        <dbReference type="ARBA" id="ARBA00022475"/>
    </source>
</evidence>
<keyword evidence="10" id="KW-0675">Receptor</keyword>
<evidence type="ECO:0000313" key="18">
    <source>
        <dbReference type="Ensembl" id="ENSVKKP00000006966.1"/>
    </source>
</evidence>
<evidence type="ECO:0000256" key="5">
    <source>
        <dbReference type="ARBA" id="ARBA00022989"/>
    </source>
</evidence>
<dbReference type="GO" id="GO:0006939">
    <property type="term" value="P:smooth muscle contraction"/>
    <property type="evidence" value="ECO:0007669"/>
    <property type="project" value="InterPro"/>
</dbReference>
<dbReference type="AlphaFoldDB" id="A0A8D2IZB2"/>
<feature type="transmembrane region" description="Helical" evidence="16">
    <location>
        <begin position="361"/>
        <end position="379"/>
    </location>
</feature>
<comment type="function">
    <text evidence="15">G-protein coupled receptor for 5-hydroxytryptamine (serotonin), a biogenic hormone that functions as a neurotransmitter, a hormone and a mitogen. Ligand binding causes a conformation change that triggers signaling via guanine nucleotide-binding proteins (G proteins) and modulates the activity of downstream effectors. HTR7 is coupled to G(s) G alpha proteins and mediates activation of adenylate cyclase activity.</text>
</comment>
<dbReference type="Gene3D" id="1.20.1070.10">
    <property type="entry name" value="Rhodopsin 7-helix transmembrane proteins"/>
    <property type="match status" value="1"/>
</dbReference>
<reference evidence="18" key="1">
    <citation type="submission" date="2025-08" db="UniProtKB">
        <authorList>
            <consortium name="Ensembl"/>
        </authorList>
    </citation>
    <scope>IDENTIFICATION</scope>
</reference>
<dbReference type="FunFam" id="1.20.1070.10:FF:000071">
    <property type="entry name" value="5-hydroxytryptamine (serotonin) receptor 7a"/>
    <property type="match status" value="1"/>
</dbReference>
<dbReference type="PROSITE" id="PS50262">
    <property type="entry name" value="G_PROTEIN_RECEP_F1_2"/>
    <property type="match status" value="1"/>
</dbReference>
<keyword evidence="7 16" id="KW-0472">Membrane</keyword>
<dbReference type="Proteomes" id="UP000694545">
    <property type="component" value="Unplaced"/>
</dbReference>
<evidence type="ECO:0000256" key="15">
    <source>
        <dbReference type="ARBA" id="ARBA00045776"/>
    </source>
</evidence>
<dbReference type="PRINTS" id="PR00652">
    <property type="entry name" value="5HT7RECEPTR"/>
</dbReference>
<dbReference type="PRINTS" id="PR00237">
    <property type="entry name" value="GPCRRHODOPSN"/>
</dbReference>
<feature type="transmembrane region" description="Helical" evidence="16">
    <location>
        <begin position="321"/>
        <end position="341"/>
    </location>
</feature>
<evidence type="ECO:0000256" key="9">
    <source>
        <dbReference type="ARBA" id="ARBA00023157"/>
    </source>
</evidence>
<evidence type="ECO:0000256" key="16">
    <source>
        <dbReference type="SAM" id="Phobius"/>
    </source>
</evidence>
<reference evidence="18" key="2">
    <citation type="submission" date="2025-09" db="UniProtKB">
        <authorList>
            <consortium name="Ensembl"/>
        </authorList>
    </citation>
    <scope>IDENTIFICATION</scope>
</reference>
<keyword evidence="3" id="KW-1003">Cell membrane</keyword>
<keyword evidence="5 16" id="KW-1133">Transmembrane helix</keyword>
<evidence type="ECO:0000256" key="14">
    <source>
        <dbReference type="ARBA" id="ARBA00031930"/>
    </source>
</evidence>
<keyword evidence="19" id="KW-1185">Reference proteome</keyword>
<evidence type="ECO:0000256" key="11">
    <source>
        <dbReference type="ARBA" id="ARBA00023180"/>
    </source>
</evidence>
<evidence type="ECO:0000313" key="19">
    <source>
        <dbReference type="Proteomes" id="UP000694545"/>
    </source>
</evidence>
<dbReference type="GO" id="GO:0030425">
    <property type="term" value="C:dendrite"/>
    <property type="evidence" value="ECO:0007669"/>
    <property type="project" value="TreeGrafter"/>
</dbReference>
<feature type="transmembrane region" description="Helical" evidence="16">
    <location>
        <begin position="193"/>
        <end position="210"/>
    </location>
</feature>
<keyword evidence="13" id="KW-0449">Lipoprotein</keyword>
<accession>A0A8D2IZB2</accession>
<dbReference type="GO" id="GO:0007623">
    <property type="term" value="P:circadian rhythm"/>
    <property type="evidence" value="ECO:0007669"/>
    <property type="project" value="InterPro"/>
</dbReference>
<evidence type="ECO:0000256" key="2">
    <source>
        <dbReference type="ARBA" id="ARBA00015306"/>
    </source>
</evidence>
<dbReference type="InterPro" id="IPR017452">
    <property type="entry name" value="GPCR_Rhodpsn_7TM"/>
</dbReference>
<name>A0A8D2IZB2_VARKO</name>
<dbReference type="Ensembl" id="ENSVKKT00000007148.1">
    <property type="protein sequence ID" value="ENSVKKP00000006966.1"/>
    <property type="gene ID" value="ENSVKKG00000005035.1"/>
</dbReference>